<accession>A0A840LBN6</accession>
<dbReference type="InterPro" id="IPR029052">
    <property type="entry name" value="Metallo-depent_PP-like"/>
</dbReference>
<dbReference type="InterPro" id="IPR004843">
    <property type="entry name" value="Calcineurin-like_PHP"/>
</dbReference>
<dbReference type="Gene3D" id="3.60.21.10">
    <property type="match status" value="1"/>
</dbReference>
<feature type="domain" description="Calcineurin-like phosphoesterase" evidence="1">
    <location>
        <begin position="18"/>
        <end position="258"/>
    </location>
</feature>
<organism evidence="3 4">
    <name type="scientific">Roseateles oligotrophus</name>
    <dbReference type="NCBI Taxonomy" id="1769250"/>
    <lineage>
        <taxon>Bacteria</taxon>
        <taxon>Pseudomonadati</taxon>
        <taxon>Pseudomonadota</taxon>
        <taxon>Betaproteobacteria</taxon>
        <taxon>Burkholderiales</taxon>
        <taxon>Sphaerotilaceae</taxon>
        <taxon>Roseateles</taxon>
    </lineage>
</organism>
<comment type="caution">
    <text evidence="3">The sequence shown here is derived from an EMBL/GenBank/DDBJ whole genome shotgun (WGS) entry which is preliminary data.</text>
</comment>
<dbReference type="EMBL" id="JACHLP010000002">
    <property type="protein sequence ID" value="MBB4842737.1"/>
    <property type="molecule type" value="Genomic_DNA"/>
</dbReference>
<protein>
    <submittedName>
        <fullName evidence="3">Putative phosphodiesterase</fullName>
    </submittedName>
</protein>
<dbReference type="PANTHER" id="PTHR31302:SF0">
    <property type="entry name" value="TRANSMEMBRANE PROTEIN WITH METALLOPHOSPHOESTERASE DOMAIN"/>
    <property type="match status" value="1"/>
</dbReference>
<dbReference type="InterPro" id="IPR057123">
    <property type="entry name" value="STAND_NTPase4_dom"/>
</dbReference>
<evidence type="ECO:0000259" key="2">
    <source>
        <dbReference type="Pfam" id="PF24406"/>
    </source>
</evidence>
<dbReference type="SUPFAM" id="SSF56300">
    <property type="entry name" value="Metallo-dependent phosphatases"/>
    <property type="match status" value="1"/>
</dbReference>
<evidence type="ECO:0000313" key="3">
    <source>
        <dbReference type="EMBL" id="MBB4842737.1"/>
    </source>
</evidence>
<keyword evidence="4" id="KW-1185">Reference proteome</keyword>
<dbReference type="Proteomes" id="UP000562027">
    <property type="component" value="Unassembled WGS sequence"/>
</dbReference>
<proteinExistence type="predicted"/>
<reference evidence="3 4" key="1">
    <citation type="submission" date="2020-08" db="EMBL/GenBank/DDBJ databases">
        <title>Functional genomics of gut bacteria from endangered species of beetles.</title>
        <authorList>
            <person name="Carlos-Shanley C."/>
        </authorList>
    </citation>
    <scope>NUCLEOTIDE SEQUENCE [LARGE SCALE GENOMIC DNA]</scope>
    <source>
        <strain evidence="3 4">S00239</strain>
    </source>
</reference>
<sequence length="1060" mass="118459">MYNRPNCGILGVDLSLAIRILHLSDLHLDVGSLRDQRVVLKALFVDLKRQIAQAGAYDFIFLTGDLIAKGNYTDSNSQALETEFILPLIEACDLDPSRLLIVPGNHDVNLKEQTSIIGNALKQICSNEDAAKYFDEVESMNGGTGLEGFNALLKKLDPNVESKLFRTQVVEIAGVKYGIALLNSAWKATGAPNDGDYGKLMLGRSQLDEVVLDLDGSDFKFALVHHPLVWLSPKDSQSTQRQLLNNFDALFSGHNHEPDAQILTGTSNSYFSSNAGCLYQSRDFFNGYSSLTFYPRESRWEISAREYYEGRQEFDAAIRFAPNGQASFTRTRASSSQAVPQMPSDEFIDACAASFEGRLLPALVSDVAPKTLKGIFVEPLLSRVSQRKFSSNTKNGESGLFVSLKEVLQLKRHVVLIGASDMGKSTLLQNICAQCLEFSGDLPAFGAYIDLNVAGETASSLVDAIISFSGNAYRKSETIALLKAGAFCVCFDNLIANKAKQFKAVKEFCATYSRCRFYWTMREEVEYSLSPTRVPLVVADNVEIFYIHPFGRKETRLLTQNWFGESGDDCADKVDDVLALLSRLNIPRSPFLISALLWIREKQTHFSPVNQAEILDALIDGVMEKLSETKDRSKIDSTIKRHYLAALAEHLHYSGQNHISSHELERFTGTYFASKGLPFTSGYFLEDLKAKGILLEIGEEVSFMFEAIRAFFLSTRLHENQALLEKALSPEHFLEFGEELDYYTGRHRDQTAVLSKSVAIVSAFRAQSGLGGDLTEFERIRSKGRALSNTEAGRLKAAAQERPTAEQRHAMLDALDEKSQRKVMARGPARKDFNSTPPSRQYLEALRIGSSILRNSELVGDVKLKAASYNDLTEGWCQILIGLMSSIEEDTETGSSFGTAESDPILELLEGMLPADNPAMARYLRKLLLPNVIFSVALESIGTSKLQLVVEEHRKTTKFAIQRVMDVFLMVDLRLPNWIDRVDSLLKQFQKDRYVCELIFTKLFEIYMLGRLRANEVDRIKSMLGEVVSLMASTKSNREKVNAKGRFISNLEKKRLTRGY</sequence>
<dbReference type="AlphaFoldDB" id="A0A840LBN6"/>
<dbReference type="Pfam" id="PF24406">
    <property type="entry name" value="nSTAND_NTPase4"/>
    <property type="match status" value="1"/>
</dbReference>
<gene>
    <name evidence="3" type="ORF">HNP55_001252</name>
</gene>
<dbReference type="RefSeq" id="WP_184297320.1">
    <property type="nucleotide sequence ID" value="NZ_JACHLP010000002.1"/>
</dbReference>
<dbReference type="SUPFAM" id="SSF52540">
    <property type="entry name" value="P-loop containing nucleoside triphosphate hydrolases"/>
    <property type="match status" value="1"/>
</dbReference>
<dbReference type="Gene3D" id="3.40.50.300">
    <property type="entry name" value="P-loop containing nucleotide triphosphate hydrolases"/>
    <property type="match status" value="1"/>
</dbReference>
<dbReference type="GO" id="GO:0016787">
    <property type="term" value="F:hydrolase activity"/>
    <property type="evidence" value="ECO:0007669"/>
    <property type="project" value="InterPro"/>
</dbReference>
<dbReference type="InterPro" id="IPR027417">
    <property type="entry name" value="P-loop_NTPase"/>
</dbReference>
<evidence type="ECO:0000313" key="4">
    <source>
        <dbReference type="Proteomes" id="UP000562027"/>
    </source>
</evidence>
<dbReference type="PANTHER" id="PTHR31302">
    <property type="entry name" value="TRANSMEMBRANE PROTEIN WITH METALLOPHOSPHOESTERASE DOMAIN-RELATED"/>
    <property type="match status" value="1"/>
</dbReference>
<feature type="domain" description="STAND NTPase 4 small alpha/beta" evidence="2">
    <location>
        <begin position="659"/>
        <end position="713"/>
    </location>
</feature>
<evidence type="ECO:0000259" key="1">
    <source>
        <dbReference type="Pfam" id="PF00149"/>
    </source>
</evidence>
<dbReference type="Pfam" id="PF00149">
    <property type="entry name" value="Metallophos"/>
    <property type="match status" value="1"/>
</dbReference>
<name>A0A840LBN6_9BURK</name>
<dbReference type="InterPro" id="IPR051158">
    <property type="entry name" value="Metallophosphoesterase_sf"/>
</dbReference>